<feature type="region of interest" description="Disordered" evidence="1">
    <location>
        <begin position="1"/>
        <end position="22"/>
    </location>
</feature>
<evidence type="ECO:0000313" key="4">
    <source>
        <dbReference type="Proteomes" id="UP000252023"/>
    </source>
</evidence>
<proteinExistence type="predicted"/>
<reference evidence="4" key="1">
    <citation type="submission" date="2018-07" db="EMBL/GenBank/DDBJ databases">
        <title>Genome sequencing of Paracoccus sp. SC2-6.</title>
        <authorList>
            <person name="Heo J."/>
            <person name="Kim S.-J."/>
            <person name="Kwon S.-W."/>
        </authorList>
    </citation>
    <scope>NUCLEOTIDE SEQUENCE [LARGE SCALE GENOMIC DNA]</scope>
    <source>
        <strain evidence="4">SC2-6</strain>
    </source>
</reference>
<dbReference type="InterPro" id="IPR014914">
    <property type="entry name" value="RES_dom"/>
</dbReference>
<gene>
    <name evidence="3" type="ORF">DRW48_07565</name>
</gene>
<keyword evidence="4" id="KW-1185">Reference proteome</keyword>
<dbReference type="RefSeq" id="WP_114075882.1">
    <property type="nucleotide sequence ID" value="NZ_CP030918.1"/>
</dbReference>
<protein>
    <submittedName>
        <fullName evidence="3">RES domain-containing protein</fullName>
    </submittedName>
</protein>
<dbReference type="KEGG" id="pars:DRW48_07565"/>
<name>A0A344PJL2_9RHOB</name>
<accession>A0A344PJL2</accession>
<dbReference type="AlphaFoldDB" id="A0A344PJL2"/>
<organism evidence="3 4">
    <name type="scientific">Paracoccus suum</name>
    <dbReference type="NCBI Taxonomy" id="2259340"/>
    <lineage>
        <taxon>Bacteria</taxon>
        <taxon>Pseudomonadati</taxon>
        <taxon>Pseudomonadota</taxon>
        <taxon>Alphaproteobacteria</taxon>
        <taxon>Rhodobacterales</taxon>
        <taxon>Paracoccaceae</taxon>
        <taxon>Paracoccus</taxon>
    </lineage>
</organism>
<evidence type="ECO:0000256" key="1">
    <source>
        <dbReference type="SAM" id="MobiDB-lite"/>
    </source>
</evidence>
<feature type="domain" description="RES" evidence="2">
    <location>
        <begin position="26"/>
        <end position="179"/>
    </location>
</feature>
<dbReference type="Proteomes" id="UP000252023">
    <property type="component" value="Chromosome"/>
</dbReference>
<evidence type="ECO:0000259" key="2">
    <source>
        <dbReference type="Pfam" id="PF08808"/>
    </source>
</evidence>
<evidence type="ECO:0000313" key="3">
    <source>
        <dbReference type="EMBL" id="AXC49567.1"/>
    </source>
</evidence>
<dbReference type="EMBL" id="CP030918">
    <property type="protein sequence ID" value="AXC49567.1"/>
    <property type="molecule type" value="Genomic_DNA"/>
</dbReference>
<dbReference type="Pfam" id="PF08808">
    <property type="entry name" value="RES"/>
    <property type="match status" value="1"/>
</dbReference>
<sequence>MASLPETAGDAAARPPPPDPTIWQGTLYRALNPRWMREPLSGEGARRHGGRFNLKGRAALYTALDPMTAVAEASQVGQPLQPVTLVSYAAAVGPIFDATEPALLAKWAVSPADLAAPDWRLRMGAARPPAGTTAPEGGAPGQILAERLIAHGYAAMLVPSYARTAQPGARNMVLWDWDGRISVNDTEGRLA</sequence>
<dbReference type="OrthoDB" id="648213at2"/>